<dbReference type="InterPro" id="IPR036188">
    <property type="entry name" value="FAD/NAD-bd_sf"/>
</dbReference>
<dbReference type="Gene3D" id="3.50.50.60">
    <property type="entry name" value="FAD/NAD(P)-binding domain"/>
    <property type="match status" value="2"/>
</dbReference>
<comment type="caution">
    <text evidence="8">The sequence shown here is derived from an EMBL/GenBank/DDBJ whole genome shotgun (WGS) entry which is preliminary data.</text>
</comment>
<dbReference type="FunFam" id="3.50.50.60:FF:000099">
    <property type="entry name" value="Flavin-containing monooxygenase"/>
    <property type="match status" value="1"/>
</dbReference>
<gene>
    <name evidence="8" type="ORF">M0R45_024691</name>
</gene>
<evidence type="ECO:0000256" key="3">
    <source>
        <dbReference type="ARBA" id="ARBA00022827"/>
    </source>
</evidence>
<keyword evidence="9" id="KW-1185">Reference proteome</keyword>
<keyword evidence="6 7" id="KW-0503">Monooxygenase</keyword>
<dbReference type="AlphaFoldDB" id="A0AAW1WW36"/>
<keyword evidence="2 7" id="KW-0285">Flavoprotein</keyword>
<dbReference type="InterPro" id="IPR020946">
    <property type="entry name" value="Flavin_mOase-like"/>
</dbReference>
<dbReference type="GO" id="GO:0004499">
    <property type="term" value="F:N,N-dimethylaniline monooxygenase activity"/>
    <property type="evidence" value="ECO:0007669"/>
    <property type="project" value="InterPro"/>
</dbReference>
<evidence type="ECO:0000256" key="2">
    <source>
        <dbReference type="ARBA" id="ARBA00022630"/>
    </source>
</evidence>
<evidence type="ECO:0000256" key="7">
    <source>
        <dbReference type="RuleBase" id="RU361177"/>
    </source>
</evidence>
<evidence type="ECO:0000313" key="9">
    <source>
        <dbReference type="Proteomes" id="UP001457282"/>
    </source>
</evidence>
<evidence type="ECO:0000313" key="8">
    <source>
        <dbReference type="EMBL" id="KAK9927510.1"/>
    </source>
</evidence>
<reference evidence="8 9" key="1">
    <citation type="journal article" date="2023" name="G3 (Bethesda)">
        <title>A chromosome-length genome assembly and annotation of blackberry (Rubus argutus, cv. 'Hillquist').</title>
        <authorList>
            <person name="Bruna T."/>
            <person name="Aryal R."/>
            <person name="Dudchenko O."/>
            <person name="Sargent D.J."/>
            <person name="Mead D."/>
            <person name="Buti M."/>
            <person name="Cavallini A."/>
            <person name="Hytonen T."/>
            <person name="Andres J."/>
            <person name="Pham M."/>
            <person name="Weisz D."/>
            <person name="Mascagni F."/>
            <person name="Usai G."/>
            <person name="Natali L."/>
            <person name="Bassil N."/>
            <person name="Fernandez G.E."/>
            <person name="Lomsadze A."/>
            <person name="Armour M."/>
            <person name="Olukolu B."/>
            <person name="Poorten T."/>
            <person name="Britton C."/>
            <person name="Davik J."/>
            <person name="Ashrafi H."/>
            <person name="Aiden E.L."/>
            <person name="Borodovsky M."/>
            <person name="Worthington M."/>
        </authorList>
    </citation>
    <scope>NUCLEOTIDE SEQUENCE [LARGE SCALE GENOMIC DNA]</scope>
    <source>
        <strain evidence="8">PI 553951</strain>
    </source>
</reference>
<keyword evidence="4" id="KW-0521">NADP</keyword>
<proteinExistence type="inferred from homology"/>
<dbReference type="EC" id="1.-.-.-" evidence="7"/>
<dbReference type="EMBL" id="JBEDUW010000005">
    <property type="protein sequence ID" value="KAK9927510.1"/>
    <property type="molecule type" value="Genomic_DNA"/>
</dbReference>
<evidence type="ECO:0000256" key="4">
    <source>
        <dbReference type="ARBA" id="ARBA00022857"/>
    </source>
</evidence>
<name>A0AAW1WW36_RUBAR</name>
<evidence type="ECO:0000256" key="6">
    <source>
        <dbReference type="ARBA" id="ARBA00023033"/>
    </source>
</evidence>
<dbReference type="InterPro" id="IPR050346">
    <property type="entry name" value="FMO-like"/>
</dbReference>
<keyword evidence="5 7" id="KW-0560">Oxidoreductase</keyword>
<dbReference type="PANTHER" id="PTHR23023">
    <property type="entry name" value="DIMETHYLANILINE MONOOXYGENASE"/>
    <property type="match status" value="1"/>
</dbReference>
<organism evidence="8 9">
    <name type="scientific">Rubus argutus</name>
    <name type="common">Southern blackberry</name>
    <dbReference type="NCBI Taxonomy" id="59490"/>
    <lineage>
        <taxon>Eukaryota</taxon>
        <taxon>Viridiplantae</taxon>
        <taxon>Streptophyta</taxon>
        <taxon>Embryophyta</taxon>
        <taxon>Tracheophyta</taxon>
        <taxon>Spermatophyta</taxon>
        <taxon>Magnoliopsida</taxon>
        <taxon>eudicotyledons</taxon>
        <taxon>Gunneridae</taxon>
        <taxon>Pentapetalae</taxon>
        <taxon>rosids</taxon>
        <taxon>fabids</taxon>
        <taxon>Rosales</taxon>
        <taxon>Rosaceae</taxon>
        <taxon>Rosoideae</taxon>
        <taxon>Rosoideae incertae sedis</taxon>
        <taxon>Rubus</taxon>
    </lineage>
</organism>
<comment type="similarity">
    <text evidence="1 7">Belongs to the FMO family.</text>
</comment>
<evidence type="ECO:0000256" key="5">
    <source>
        <dbReference type="ARBA" id="ARBA00023002"/>
    </source>
</evidence>
<evidence type="ECO:0000256" key="1">
    <source>
        <dbReference type="ARBA" id="ARBA00009183"/>
    </source>
</evidence>
<sequence length="458" mass="51651">MAASSAHSTMQPLSRHVAVIGAGASGLVAARELRREGHTVVVFERGDQLGGTWVYTPEVESDPIGLNPNRNIVHSSMYQSLRTNLPREIMGFRDYPFVAKEGDDEERDPRRFPGHREVLKYLNDFAGEFGISEMVRFETEVVLVGLVDGGKWNVKSKSKRGEDFEEVFDAVVVCCGHYTKPRVAEIPGISTWKGKQIHSHNYRTSETFRDQVVVVIGSSSSAFDISRDIAGVAKEVHIASRSLADETINKKPGYDNMWFHSMIKSVHEDGSVVFPDGSVVLADFILHCTGYKYHFPFLETNGIVTVDEDDNRVGPLFKHVFPPALAPSLSFVGVPWKTVPFPNFELQSKWIAGVLSNRITLPSKEEMMEDVNAFYLLLEGSGTPKRYTHDLTSFRDEYADCLAAQCGCTVSEEWRKQMLLTVAKNWFVRPNTYHDEWDDNHLVLQAYEDFRKYTIKGV</sequence>
<protein>
    <recommendedName>
        <fullName evidence="7">Flavin-containing monooxygenase</fullName>
        <ecNumber evidence="7">1.-.-.-</ecNumber>
    </recommendedName>
</protein>
<dbReference type="SUPFAM" id="SSF51905">
    <property type="entry name" value="FAD/NAD(P)-binding domain"/>
    <property type="match status" value="2"/>
</dbReference>
<dbReference type="Proteomes" id="UP001457282">
    <property type="component" value="Unassembled WGS sequence"/>
</dbReference>
<accession>A0AAW1WW36</accession>
<dbReference type="GO" id="GO:0050661">
    <property type="term" value="F:NADP binding"/>
    <property type="evidence" value="ECO:0007669"/>
    <property type="project" value="InterPro"/>
</dbReference>
<comment type="cofactor">
    <cofactor evidence="7">
        <name>FAD</name>
        <dbReference type="ChEBI" id="CHEBI:57692"/>
    </cofactor>
</comment>
<dbReference type="Pfam" id="PF00743">
    <property type="entry name" value="FMO-like"/>
    <property type="match status" value="2"/>
</dbReference>
<dbReference type="InterPro" id="IPR000960">
    <property type="entry name" value="Flavin_mOase"/>
</dbReference>
<dbReference type="GO" id="GO:0050660">
    <property type="term" value="F:flavin adenine dinucleotide binding"/>
    <property type="evidence" value="ECO:0007669"/>
    <property type="project" value="InterPro"/>
</dbReference>
<dbReference type="PRINTS" id="PR00370">
    <property type="entry name" value="FMOXYGENASE"/>
</dbReference>
<keyword evidence="3 7" id="KW-0274">FAD</keyword>